<dbReference type="PANTHER" id="PTHR34975:SF2">
    <property type="entry name" value="SPORE GERMINATION PROTEIN A2"/>
    <property type="match status" value="1"/>
</dbReference>
<dbReference type="PANTHER" id="PTHR34975">
    <property type="entry name" value="SPORE GERMINATION PROTEIN A2"/>
    <property type="match status" value="1"/>
</dbReference>
<feature type="transmembrane region" description="Helical" evidence="8">
    <location>
        <begin position="221"/>
        <end position="243"/>
    </location>
</feature>
<dbReference type="Proteomes" id="UP001357223">
    <property type="component" value="Chromosome"/>
</dbReference>
<accession>A0ABZ2CHS4</accession>
<organism evidence="9 10">
    <name type="scientific">Niallia oryzisoli</name>
    <dbReference type="NCBI Taxonomy" id="1737571"/>
    <lineage>
        <taxon>Bacteria</taxon>
        <taxon>Bacillati</taxon>
        <taxon>Bacillota</taxon>
        <taxon>Bacilli</taxon>
        <taxon>Bacillales</taxon>
        <taxon>Bacillaceae</taxon>
        <taxon>Niallia</taxon>
    </lineage>
</organism>
<evidence type="ECO:0000313" key="10">
    <source>
        <dbReference type="Proteomes" id="UP001357223"/>
    </source>
</evidence>
<evidence type="ECO:0000256" key="2">
    <source>
        <dbReference type="ARBA" id="ARBA00007998"/>
    </source>
</evidence>
<evidence type="ECO:0000256" key="7">
    <source>
        <dbReference type="ARBA" id="ARBA00023136"/>
    </source>
</evidence>
<evidence type="ECO:0000256" key="5">
    <source>
        <dbReference type="ARBA" id="ARBA00022692"/>
    </source>
</evidence>
<dbReference type="Pfam" id="PF03845">
    <property type="entry name" value="Spore_permease"/>
    <property type="match status" value="1"/>
</dbReference>
<protein>
    <submittedName>
        <fullName evidence="9">Endospore germination permease</fullName>
    </submittedName>
</protein>
<feature type="transmembrane region" description="Helical" evidence="8">
    <location>
        <begin position="188"/>
        <end position="209"/>
    </location>
</feature>
<feature type="transmembrane region" description="Helical" evidence="8">
    <location>
        <begin position="146"/>
        <end position="168"/>
    </location>
</feature>
<evidence type="ECO:0000256" key="4">
    <source>
        <dbReference type="ARBA" id="ARBA00022544"/>
    </source>
</evidence>
<keyword evidence="3" id="KW-0813">Transport</keyword>
<evidence type="ECO:0000256" key="3">
    <source>
        <dbReference type="ARBA" id="ARBA00022448"/>
    </source>
</evidence>
<dbReference type="RefSeq" id="WP_338450994.1">
    <property type="nucleotide sequence ID" value="NZ_CP137640.1"/>
</dbReference>
<proteinExistence type="inferred from homology"/>
<dbReference type="NCBIfam" id="TIGR00912">
    <property type="entry name" value="2A0309"/>
    <property type="match status" value="1"/>
</dbReference>
<name>A0ABZ2CHS4_9BACI</name>
<feature type="transmembrane region" description="Helical" evidence="8">
    <location>
        <begin position="275"/>
        <end position="296"/>
    </location>
</feature>
<keyword evidence="6 8" id="KW-1133">Transmembrane helix</keyword>
<sequence>MIFLGKNEKDQLGFREFFSIIFITIGLKGTDMSTVLLFKEGLNAAWMIVIGSFLLIIPSLLLLNSVLKKYQCKNILEVIQLTLGKPFAFAIALIMLGFTLLNTATEARSYMTQLITINFPNTPLFILSLCFLMLCMWGAKKGWESVGAIAWMTFPYLMITVGFLLFLMFKDAVINRMFPLFGTGKWEIAKASFNFTSLFGDTLVYAMMYPFVKNHQTYIRSLYSSLLFTVFLMVLFYLSYIWIFDYRSIGKITFPFNEVIRFVSLGRSITNIETFFITIWLVAVFVKFTIYIYLVGKIFGFLFQIEEFEQTILPITILMLVIGMIPENNEINIFQIRTSSLAYFKYLILFLPPILWAAAKIKEARAK</sequence>
<reference evidence="9 10" key="1">
    <citation type="submission" date="2023-10" db="EMBL/GenBank/DDBJ databases">
        <title>Niallia locisalis sp.nov. isolated from a salt pond sample.</title>
        <authorList>
            <person name="Li X.-J."/>
            <person name="Dong L."/>
        </authorList>
    </citation>
    <scope>NUCLEOTIDE SEQUENCE [LARGE SCALE GENOMIC DNA]</scope>
    <source>
        <strain evidence="9 10">DSM 29761</strain>
    </source>
</reference>
<keyword evidence="7 8" id="KW-0472">Membrane</keyword>
<comment type="similarity">
    <text evidence="2">Belongs to the amino acid-polyamine-organocation (APC) superfamily. Spore germination protein (SGP) (TC 2.A.3.9) family.</text>
</comment>
<dbReference type="InterPro" id="IPR004761">
    <property type="entry name" value="Spore_GerAB"/>
</dbReference>
<dbReference type="EMBL" id="CP137640">
    <property type="protein sequence ID" value="WVX82090.1"/>
    <property type="molecule type" value="Genomic_DNA"/>
</dbReference>
<feature type="transmembrane region" description="Helical" evidence="8">
    <location>
        <begin position="12"/>
        <end position="38"/>
    </location>
</feature>
<evidence type="ECO:0000256" key="6">
    <source>
        <dbReference type="ARBA" id="ARBA00022989"/>
    </source>
</evidence>
<comment type="subcellular location">
    <subcellularLocation>
        <location evidence="1">Membrane</location>
        <topology evidence="1">Multi-pass membrane protein</topology>
    </subcellularLocation>
</comment>
<feature type="transmembrane region" description="Helical" evidence="8">
    <location>
        <begin position="44"/>
        <end position="63"/>
    </location>
</feature>
<keyword evidence="4" id="KW-0309">Germination</keyword>
<evidence type="ECO:0000256" key="1">
    <source>
        <dbReference type="ARBA" id="ARBA00004141"/>
    </source>
</evidence>
<feature type="transmembrane region" description="Helical" evidence="8">
    <location>
        <begin position="341"/>
        <end position="359"/>
    </location>
</feature>
<keyword evidence="5 8" id="KW-0812">Transmembrane</keyword>
<feature type="transmembrane region" description="Helical" evidence="8">
    <location>
        <begin position="75"/>
        <end position="101"/>
    </location>
</feature>
<feature type="transmembrane region" description="Helical" evidence="8">
    <location>
        <begin position="121"/>
        <end position="139"/>
    </location>
</feature>
<feature type="transmembrane region" description="Helical" evidence="8">
    <location>
        <begin position="308"/>
        <end position="326"/>
    </location>
</feature>
<gene>
    <name evidence="9" type="ORF">R4Z09_03470</name>
</gene>
<keyword evidence="10" id="KW-1185">Reference proteome</keyword>
<evidence type="ECO:0000256" key="8">
    <source>
        <dbReference type="SAM" id="Phobius"/>
    </source>
</evidence>
<evidence type="ECO:0000313" key="9">
    <source>
        <dbReference type="EMBL" id="WVX82090.1"/>
    </source>
</evidence>